<evidence type="ECO:0000313" key="2">
    <source>
        <dbReference type="Proteomes" id="UP000494106"/>
    </source>
</evidence>
<sequence length="112" mass="12545">MLSLAKSQDPESVYFKKKKLESETLKVQFKSDNSNSNLVTADQRVQRRGADGRGRRALRRAARGVGDGVCACARDKCGAPLAPTRSRFTLRGSNVNETLYVPPENSWYWKQP</sequence>
<proteinExistence type="predicted"/>
<evidence type="ECO:0000313" key="1">
    <source>
        <dbReference type="EMBL" id="CAB3225761.1"/>
    </source>
</evidence>
<protein>
    <submittedName>
        <fullName evidence="1">Uncharacterized protein</fullName>
    </submittedName>
</protein>
<organism evidence="1 2">
    <name type="scientific">Arctia plantaginis</name>
    <name type="common">Wood tiger moth</name>
    <name type="synonym">Phalaena plantaginis</name>
    <dbReference type="NCBI Taxonomy" id="874455"/>
    <lineage>
        <taxon>Eukaryota</taxon>
        <taxon>Metazoa</taxon>
        <taxon>Ecdysozoa</taxon>
        <taxon>Arthropoda</taxon>
        <taxon>Hexapoda</taxon>
        <taxon>Insecta</taxon>
        <taxon>Pterygota</taxon>
        <taxon>Neoptera</taxon>
        <taxon>Endopterygota</taxon>
        <taxon>Lepidoptera</taxon>
        <taxon>Glossata</taxon>
        <taxon>Ditrysia</taxon>
        <taxon>Noctuoidea</taxon>
        <taxon>Erebidae</taxon>
        <taxon>Arctiinae</taxon>
        <taxon>Arctia</taxon>
    </lineage>
</organism>
<gene>
    <name evidence="1" type="ORF">APLA_LOCUS2575</name>
</gene>
<reference evidence="1 2" key="1">
    <citation type="submission" date="2020-04" db="EMBL/GenBank/DDBJ databases">
        <authorList>
            <person name="Wallbank WR R."/>
            <person name="Pardo Diaz C."/>
            <person name="Kozak K."/>
            <person name="Martin S."/>
            <person name="Jiggins C."/>
            <person name="Moest M."/>
            <person name="Warren A I."/>
            <person name="Byers J.R.P. K."/>
            <person name="Montejo-Kovacevich G."/>
            <person name="Yen C E."/>
        </authorList>
    </citation>
    <scope>NUCLEOTIDE SEQUENCE [LARGE SCALE GENOMIC DNA]</scope>
</reference>
<comment type="caution">
    <text evidence="1">The sequence shown here is derived from an EMBL/GenBank/DDBJ whole genome shotgun (WGS) entry which is preliminary data.</text>
</comment>
<dbReference type="EMBL" id="CADEBC010000208">
    <property type="protein sequence ID" value="CAB3225761.1"/>
    <property type="molecule type" value="Genomic_DNA"/>
</dbReference>
<name>A0A8S0Z0U3_ARCPL</name>
<keyword evidence="2" id="KW-1185">Reference proteome</keyword>
<dbReference type="Proteomes" id="UP000494106">
    <property type="component" value="Unassembled WGS sequence"/>
</dbReference>
<accession>A0A8S0Z0U3</accession>
<dbReference type="AlphaFoldDB" id="A0A8S0Z0U3"/>